<dbReference type="CDD" id="cd08498">
    <property type="entry name" value="PBP2_NikA_DppA_OppA_like_2"/>
    <property type="match status" value="1"/>
</dbReference>
<evidence type="ECO:0000313" key="6">
    <source>
        <dbReference type="EMBL" id="MDR7331456.1"/>
    </source>
</evidence>
<evidence type="ECO:0000259" key="5">
    <source>
        <dbReference type="Pfam" id="PF00496"/>
    </source>
</evidence>
<sequence length="525" mass="58397">MKLRQATAALLVCASLAATAPALANPLRWAAQNDIQTLDPHSQNHSATTTISGYIYESLTRYTEKFDVEPALATKWTFVSPSQVRFELRKGVKFHDGTPFTADDVVFSLQRIKHPASNTIIYASGIKEVKKIDSHTVDFILDGPSPVLLRNLTYVRIMSKAWAVKNKVENPQDFKAKEDTFASRNAMGTGPYRLTSWTPDQRIVMAANKDWWDKPKGNISEVIYLPIKSDATRVAALLSGDVDLLTDLPPQDVAKLKADPRLKVIDGPENRTIFFALDLGSDEIKGSNIKGKNPFKDKRVREAMSLAIDREAIKRTLMRGLSIPAALMVAPVAYGWSQELDVVSKPDVARAKQLMTDAGYANGFETPLACPNDRYVNDEEICQAVVVMWSKIGIKAKLSTQPMTQHSAGLQRFEFPLYMYGWGVTTFDAQYTLQDIVHTKTSGADGKGNYSRVADAQVDALVQQMKVETDVPKRLALMQDALKRTRDELLFIPIHHQVRPWAMKAGVTIPHSANDAPQARWATVK</sequence>
<comment type="similarity">
    <text evidence="1">Belongs to the bacterial solute-binding protein 5 family.</text>
</comment>
<evidence type="ECO:0000256" key="2">
    <source>
        <dbReference type="ARBA" id="ARBA00022448"/>
    </source>
</evidence>
<protein>
    <submittedName>
        <fullName evidence="6">Peptide/nickel transport system substrate-binding protein</fullName>
    </submittedName>
</protein>
<dbReference type="Gene3D" id="3.40.190.10">
    <property type="entry name" value="Periplasmic binding protein-like II"/>
    <property type="match status" value="1"/>
</dbReference>
<evidence type="ECO:0000256" key="3">
    <source>
        <dbReference type="ARBA" id="ARBA00022729"/>
    </source>
</evidence>
<name>A0ABU2A2R0_9BURK</name>
<evidence type="ECO:0000313" key="7">
    <source>
        <dbReference type="Proteomes" id="UP001180825"/>
    </source>
</evidence>
<feature type="signal peptide" evidence="4">
    <location>
        <begin position="1"/>
        <end position="24"/>
    </location>
</feature>
<dbReference type="InterPro" id="IPR039424">
    <property type="entry name" value="SBP_5"/>
</dbReference>
<dbReference type="Proteomes" id="UP001180825">
    <property type="component" value="Unassembled WGS sequence"/>
</dbReference>
<dbReference type="InterPro" id="IPR000914">
    <property type="entry name" value="SBP_5_dom"/>
</dbReference>
<keyword evidence="2" id="KW-0813">Transport</keyword>
<reference evidence="6 7" key="1">
    <citation type="submission" date="2023-07" db="EMBL/GenBank/DDBJ databases">
        <title>Sorghum-associated microbial communities from plants grown in Nebraska, USA.</title>
        <authorList>
            <person name="Schachtman D."/>
        </authorList>
    </citation>
    <scope>NUCLEOTIDE SEQUENCE [LARGE SCALE GENOMIC DNA]</scope>
    <source>
        <strain evidence="6 7">BE316</strain>
    </source>
</reference>
<evidence type="ECO:0000256" key="4">
    <source>
        <dbReference type="SAM" id="SignalP"/>
    </source>
</evidence>
<feature type="chain" id="PRO_5046707209" evidence="4">
    <location>
        <begin position="25"/>
        <end position="525"/>
    </location>
</feature>
<dbReference type="RefSeq" id="WP_310324613.1">
    <property type="nucleotide sequence ID" value="NZ_JAVDXV010000001.1"/>
</dbReference>
<gene>
    <name evidence="6" type="ORF">J2X21_000568</name>
</gene>
<dbReference type="Gene3D" id="3.10.105.10">
    <property type="entry name" value="Dipeptide-binding Protein, Domain 3"/>
    <property type="match status" value="1"/>
</dbReference>
<keyword evidence="7" id="KW-1185">Reference proteome</keyword>
<feature type="domain" description="Solute-binding protein family 5" evidence="5">
    <location>
        <begin position="68"/>
        <end position="441"/>
    </location>
</feature>
<organism evidence="6 7">
    <name type="scientific">Roseateles asaccharophilus</name>
    <dbReference type="NCBI Taxonomy" id="582607"/>
    <lineage>
        <taxon>Bacteria</taxon>
        <taxon>Pseudomonadati</taxon>
        <taxon>Pseudomonadota</taxon>
        <taxon>Betaproteobacteria</taxon>
        <taxon>Burkholderiales</taxon>
        <taxon>Sphaerotilaceae</taxon>
        <taxon>Roseateles</taxon>
    </lineage>
</organism>
<dbReference type="Pfam" id="PF00496">
    <property type="entry name" value="SBP_bac_5"/>
    <property type="match status" value="1"/>
</dbReference>
<dbReference type="InterPro" id="IPR030678">
    <property type="entry name" value="Peptide/Ni-bd"/>
</dbReference>
<dbReference type="PANTHER" id="PTHR30290">
    <property type="entry name" value="PERIPLASMIC BINDING COMPONENT OF ABC TRANSPORTER"/>
    <property type="match status" value="1"/>
</dbReference>
<comment type="caution">
    <text evidence="6">The sequence shown here is derived from an EMBL/GenBank/DDBJ whole genome shotgun (WGS) entry which is preliminary data.</text>
</comment>
<dbReference type="SUPFAM" id="SSF53850">
    <property type="entry name" value="Periplasmic binding protein-like II"/>
    <property type="match status" value="1"/>
</dbReference>
<dbReference type="EMBL" id="JAVDXV010000001">
    <property type="protein sequence ID" value="MDR7331456.1"/>
    <property type="molecule type" value="Genomic_DNA"/>
</dbReference>
<proteinExistence type="inferred from homology"/>
<accession>A0ABU2A2R0</accession>
<dbReference type="Gene3D" id="3.90.76.10">
    <property type="entry name" value="Dipeptide-binding Protein, Domain 1"/>
    <property type="match status" value="1"/>
</dbReference>
<evidence type="ECO:0000256" key="1">
    <source>
        <dbReference type="ARBA" id="ARBA00005695"/>
    </source>
</evidence>
<dbReference type="PANTHER" id="PTHR30290:SF9">
    <property type="entry name" value="OLIGOPEPTIDE-BINDING PROTEIN APPA"/>
    <property type="match status" value="1"/>
</dbReference>
<dbReference type="PIRSF" id="PIRSF002741">
    <property type="entry name" value="MppA"/>
    <property type="match status" value="1"/>
</dbReference>
<keyword evidence="3 4" id="KW-0732">Signal</keyword>